<keyword evidence="1" id="KW-0378">Hydrolase</keyword>
<feature type="domain" description="Peptidase M28" evidence="3">
    <location>
        <begin position="113"/>
        <end position="302"/>
    </location>
</feature>
<keyword evidence="5" id="KW-1185">Reference proteome</keyword>
<evidence type="ECO:0000256" key="2">
    <source>
        <dbReference type="SAM" id="Phobius"/>
    </source>
</evidence>
<dbReference type="InterPro" id="IPR045175">
    <property type="entry name" value="M28_fam"/>
</dbReference>
<dbReference type="EMBL" id="FNHE01000017">
    <property type="protein sequence ID" value="SDN34532.1"/>
    <property type="molecule type" value="Genomic_DNA"/>
</dbReference>
<evidence type="ECO:0000259" key="3">
    <source>
        <dbReference type="Pfam" id="PF04389"/>
    </source>
</evidence>
<dbReference type="PROSITE" id="PS00758">
    <property type="entry name" value="ARGE_DAPE_CPG2_1"/>
    <property type="match status" value="1"/>
</dbReference>
<dbReference type="PANTHER" id="PTHR12147:SF26">
    <property type="entry name" value="PEPTIDASE M28 DOMAIN-CONTAINING PROTEIN"/>
    <property type="match status" value="1"/>
</dbReference>
<feature type="transmembrane region" description="Helical" evidence="2">
    <location>
        <begin position="367"/>
        <end position="390"/>
    </location>
</feature>
<keyword evidence="2" id="KW-0472">Membrane</keyword>
<dbReference type="Gene3D" id="3.40.630.10">
    <property type="entry name" value="Zn peptidases"/>
    <property type="match status" value="1"/>
</dbReference>
<dbReference type="Pfam" id="PF04389">
    <property type="entry name" value="Peptidase_M28"/>
    <property type="match status" value="1"/>
</dbReference>
<dbReference type="RefSeq" id="WP_091223825.1">
    <property type="nucleotide sequence ID" value="NZ_FNHE01000017.1"/>
</dbReference>
<feature type="transmembrane region" description="Helical" evidence="2">
    <location>
        <begin position="561"/>
        <end position="581"/>
    </location>
</feature>
<dbReference type="OrthoDB" id="9778250at2"/>
<organism evidence="4 5">
    <name type="scientific">Geodermatophilus siccatus</name>
    <dbReference type="NCBI Taxonomy" id="1137991"/>
    <lineage>
        <taxon>Bacteria</taxon>
        <taxon>Bacillati</taxon>
        <taxon>Actinomycetota</taxon>
        <taxon>Actinomycetes</taxon>
        <taxon>Geodermatophilales</taxon>
        <taxon>Geodermatophilaceae</taxon>
        <taxon>Geodermatophilus</taxon>
    </lineage>
</organism>
<gene>
    <name evidence="4" type="ORF">SAMN05660642_04618</name>
</gene>
<keyword evidence="2" id="KW-1133">Transmembrane helix</keyword>
<protein>
    <submittedName>
        <fullName evidence="4">Peptidase family M28</fullName>
    </submittedName>
</protein>
<feature type="transmembrane region" description="Helical" evidence="2">
    <location>
        <begin position="410"/>
        <end position="430"/>
    </location>
</feature>
<dbReference type="PANTHER" id="PTHR12147">
    <property type="entry name" value="METALLOPEPTIDASE M28 FAMILY MEMBER"/>
    <property type="match status" value="1"/>
</dbReference>
<sequence>MTTPPGLRAPRPAGVLALVGVLTVAVVSVLVLAPAAPRGSGAPAEEFSAARAMDELGQVAVAPRPVGSVEHARVRDRLLAVLDARGWRTEVHQAVGATDLGRPGTQPVALVRNVVASLPGSDPTGTVLLAAHYDTVAASPGAGDDGLGMGVLLEIARALTAERVPPPRNDVVVLFTDAEEAGLLGAEAFTRERAASLGTTVVLNHEARGAWGTPATFRTTSPNSALLDALAGSPGAMAESAAEAAFEALPNDSDLTPFAAAGLHGLDTAISAGGAHYHSPVDDLEHLSPASVQQMGEVSLAVTRHLTAADLAAVPRGTEQVVTTLPWGLLRYPQGLEVPLALGALVLAVVVLVIRRGQRALTLPRTALGALGAVAALAVAGLAGWGVWQAALAIDPGQASAVVGEPYRPVLYQAAVLLAAAGAVLAVVGLLRRWTGPDATTVGALAVLAVTGVLVVLTVPGVSGVLVLPTLCAAAGAVVHDLVPRRWAGLRAAAVFFASAGVAVLLGPGAWLGFDVGLGLGGPFSAVLAGLLVLLVLPVVRSARLPGADRRGAGRGGWRTAGTPVAALVLAAALTGAGLVVNREGATPPRQERLLYGLDADTGRATWASLRPPPSAWSAALLTEPTAALDDVLPHTDGRVLAHGPAPAVDLPPPEVAVLSDTRRGTERELVLRLRSARGAPAVGLWVDAAGASVRQARVAGRDLAVHGPRGPWDLGFVLAAVPADGVEVRLVLDQRADTLTLRLGDRSTDLGVVPGSTPPHGRVLVTPELWVTRTARL</sequence>
<dbReference type="AlphaFoldDB" id="A0A1H0ALT6"/>
<name>A0A1H0ALT6_9ACTN</name>
<accession>A0A1H0ALT6</accession>
<evidence type="ECO:0000313" key="5">
    <source>
        <dbReference type="Proteomes" id="UP000198680"/>
    </source>
</evidence>
<feature type="transmembrane region" description="Helical" evidence="2">
    <location>
        <begin position="520"/>
        <end position="540"/>
    </location>
</feature>
<dbReference type="Proteomes" id="UP000198680">
    <property type="component" value="Unassembled WGS sequence"/>
</dbReference>
<keyword evidence="2" id="KW-0812">Transmembrane</keyword>
<dbReference type="STRING" id="1137991.SAMN05660642_04618"/>
<dbReference type="InterPro" id="IPR007484">
    <property type="entry name" value="Peptidase_M28"/>
</dbReference>
<reference evidence="5" key="1">
    <citation type="submission" date="2016-10" db="EMBL/GenBank/DDBJ databases">
        <authorList>
            <person name="Varghese N."/>
            <person name="Submissions S."/>
        </authorList>
    </citation>
    <scope>NUCLEOTIDE SEQUENCE [LARGE SCALE GENOMIC DNA]</scope>
    <source>
        <strain evidence="5">DSM 45419</strain>
    </source>
</reference>
<dbReference type="GO" id="GO:0006508">
    <property type="term" value="P:proteolysis"/>
    <property type="evidence" value="ECO:0007669"/>
    <property type="project" value="InterPro"/>
</dbReference>
<feature type="transmembrane region" description="Helical" evidence="2">
    <location>
        <begin position="442"/>
        <end position="459"/>
    </location>
</feature>
<feature type="transmembrane region" description="Helical" evidence="2">
    <location>
        <begin position="495"/>
        <end position="514"/>
    </location>
</feature>
<evidence type="ECO:0000256" key="1">
    <source>
        <dbReference type="ARBA" id="ARBA00022801"/>
    </source>
</evidence>
<feature type="transmembrane region" description="Helical" evidence="2">
    <location>
        <begin position="338"/>
        <end position="355"/>
    </location>
</feature>
<dbReference type="GO" id="GO:0008235">
    <property type="term" value="F:metalloexopeptidase activity"/>
    <property type="evidence" value="ECO:0007669"/>
    <property type="project" value="InterPro"/>
</dbReference>
<dbReference type="SUPFAM" id="SSF53187">
    <property type="entry name" value="Zn-dependent exopeptidases"/>
    <property type="match status" value="1"/>
</dbReference>
<evidence type="ECO:0000313" key="4">
    <source>
        <dbReference type="EMBL" id="SDN34532.1"/>
    </source>
</evidence>
<dbReference type="InterPro" id="IPR001261">
    <property type="entry name" value="ArgE/DapE_CS"/>
</dbReference>
<proteinExistence type="predicted"/>